<proteinExistence type="predicted"/>
<dbReference type="Proteomes" id="UP000034164">
    <property type="component" value="Unassembled WGS sequence"/>
</dbReference>
<sequence length="264" mass="29867">MSLSEDLAEKHMAMQMTRFHHKVNKPTREDYLLAMHCTPTVSTQYNRNPGAWAMKEREILDRQLLMMTRLAPCDGGYGVIQHVVDFSYEATPTPEPSPIIGANHDDSFMMAQLFSSGSSVTQQVVDSSEEATPTPGPGPIIEINCDDSDYKSLPDYCPPIDTLQGKLDAVWVGRKLDLSRDPDRHVLVPAEVELAATLRLSCATYLCSKRRIFEACLKAKCIGKEFRKTDAQKACRIDVNKASRLWTAYEKIGWFKPEYFQHYL</sequence>
<evidence type="ECO:0000313" key="2">
    <source>
        <dbReference type="EMBL" id="KKZ58822.1"/>
    </source>
</evidence>
<dbReference type="InterPro" id="IPR036388">
    <property type="entry name" value="WH-like_DNA-bd_sf"/>
</dbReference>
<dbReference type="SUPFAM" id="SSF46689">
    <property type="entry name" value="Homeodomain-like"/>
    <property type="match status" value="1"/>
</dbReference>
<accession>A0A0G2HPS1</accession>
<gene>
    <name evidence="2" type="ORF">EMCG_05473</name>
</gene>
<evidence type="ECO:0000259" key="1">
    <source>
        <dbReference type="Pfam" id="PF04433"/>
    </source>
</evidence>
<feature type="domain" description="SWIRM" evidence="1">
    <location>
        <begin position="185"/>
        <end position="255"/>
    </location>
</feature>
<dbReference type="GO" id="GO:0010468">
    <property type="term" value="P:regulation of gene expression"/>
    <property type="evidence" value="ECO:0007669"/>
    <property type="project" value="UniProtKB-ARBA"/>
</dbReference>
<dbReference type="AlphaFoldDB" id="A0A0G2HPS1"/>
<dbReference type="EMBL" id="LCZI01001701">
    <property type="protein sequence ID" value="KKZ58822.1"/>
    <property type="molecule type" value="Genomic_DNA"/>
</dbReference>
<reference evidence="3" key="1">
    <citation type="journal article" date="2015" name="PLoS Genet.">
        <title>The dynamic genome and transcriptome of the human fungal pathogen Blastomyces and close relative Emmonsia.</title>
        <authorList>
            <person name="Munoz J.F."/>
            <person name="Gauthier G.M."/>
            <person name="Desjardins C.A."/>
            <person name="Gallo J.E."/>
            <person name="Holder J."/>
            <person name="Sullivan T.D."/>
            <person name="Marty A.J."/>
            <person name="Carmen J.C."/>
            <person name="Chen Z."/>
            <person name="Ding L."/>
            <person name="Gujja S."/>
            <person name="Magrini V."/>
            <person name="Misas E."/>
            <person name="Mitreva M."/>
            <person name="Priest M."/>
            <person name="Saif S."/>
            <person name="Whiston E.A."/>
            <person name="Young S."/>
            <person name="Zeng Q."/>
            <person name="Goldman W.E."/>
            <person name="Mardis E.R."/>
            <person name="Taylor J.W."/>
            <person name="McEwen J.G."/>
            <person name="Clay O.K."/>
            <person name="Klein B.S."/>
            <person name="Cuomo C.A."/>
        </authorList>
    </citation>
    <scope>NUCLEOTIDE SEQUENCE [LARGE SCALE GENOMIC DNA]</scope>
    <source>
        <strain evidence="3">UAMH 3008</strain>
    </source>
</reference>
<organism evidence="2 3">
    <name type="scientific">[Emmonsia] crescens</name>
    <dbReference type="NCBI Taxonomy" id="73230"/>
    <lineage>
        <taxon>Eukaryota</taxon>
        <taxon>Fungi</taxon>
        <taxon>Dikarya</taxon>
        <taxon>Ascomycota</taxon>
        <taxon>Pezizomycotina</taxon>
        <taxon>Eurotiomycetes</taxon>
        <taxon>Eurotiomycetidae</taxon>
        <taxon>Onygenales</taxon>
        <taxon>Ajellomycetaceae</taxon>
        <taxon>Emergomyces</taxon>
    </lineage>
</organism>
<dbReference type="Pfam" id="PF04433">
    <property type="entry name" value="SWIRM"/>
    <property type="match status" value="1"/>
</dbReference>
<protein>
    <recommendedName>
        <fullName evidence="1">SWIRM domain-containing protein</fullName>
    </recommendedName>
</protein>
<dbReference type="Gene3D" id="1.10.10.10">
    <property type="entry name" value="Winged helix-like DNA-binding domain superfamily/Winged helix DNA-binding domain"/>
    <property type="match status" value="1"/>
</dbReference>
<dbReference type="InterPro" id="IPR007526">
    <property type="entry name" value="SWIRM"/>
</dbReference>
<dbReference type="VEuPathDB" id="FungiDB:EMCG_05473"/>
<dbReference type="InterPro" id="IPR009057">
    <property type="entry name" value="Homeodomain-like_sf"/>
</dbReference>
<evidence type="ECO:0000313" key="3">
    <source>
        <dbReference type="Proteomes" id="UP000034164"/>
    </source>
</evidence>
<comment type="caution">
    <text evidence="2">The sequence shown here is derived from an EMBL/GenBank/DDBJ whole genome shotgun (WGS) entry which is preliminary data.</text>
</comment>
<name>A0A0G2HPS1_9EURO</name>
<dbReference type="FunFam" id="1.10.10.10:FF:000087">
    <property type="entry name" value="Transcriptional adapter 2"/>
    <property type="match status" value="1"/>
</dbReference>
<dbReference type="OrthoDB" id="5598695at2759"/>